<keyword evidence="4" id="KW-1185">Reference proteome</keyword>
<gene>
    <name evidence="3" type="ORF">C451_19068</name>
</gene>
<accession>M0MWH7</accession>
<evidence type="ECO:0000313" key="4">
    <source>
        <dbReference type="Proteomes" id="UP000011680"/>
    </source>
</evidence>
<dbReference type="InterPro" id="IPR001453">
    <property type="entry name" value="MoaB/Mog_dom"/>
</dbReference>
<dbReference type="Gene3D" id="2.40.340.10">
    <property type="entry name" value="MoeA, C-terminal, domain IV"/>
    <property type="match status" value="1"/>
</dbReference>
<reference evidence="3 4" key="1">
    <citation type="journal article" date="2014" name="PLoS Genet.">
        <title>Phylogenetically driven sequencing of extremely halophilic archaea reveals strategies for static and dynamic osmo-response.</title>
        <authorList>
            <person name="Becker E.A."/>
            <person name="Seitzer P.M."/>
            <person name="Tritt A."/>
            <person name="Larsen D."/>
            <person name="Krusor M."/>
            <person name="Yao A.I."/>
            <person name="Wu D."/>
            <person name="Madern D."/>
            <person name="Eisen J.A."/>
            <person name="Darling A.E."/>
            <person name="Facciotti M.T."/>
        </authorList>
    </citation>
    <scope>NUCLEOTIDE SEQUENCE [LARGE SCALE GENOMIC DNA]</scope>
    <source>
        <strain evidence="3 4">JCM 13552</strain>
    </source>
</reference>
<evidence type="ECO:0000313" key="3">
    <source>
        <dbReference type="EMBL" id="EMA49668.1"/>
    </source>
</evidence>
<protein>
    <submittedName>
        <fullName evidence="3">Molybdenum cofactor synthesis domain-containing protein</fullName>
    </submittedName>
</protein>
<dbReference type="Gene3D" id="3.40.980.10">
    <property type="entry name" value="MoaB/Mog-like domain"/>
    <property type="match status" value="1"/>
</dbReference>
<feature type="region of interest" description="Disordered" evidence="1">
    <location>
        <begin position="118"/>
        <end position="137"/>
    </location>
</feature>
<dbReference type="PANTHER" id="PTHR10192:SF19">
    <property type="entry name" value="MOLYBDOPTERIN BIOSYNTHESIS PROTEIN MJ0666-RELATED"/>
    <property type="match status" value="1"/>
</dbReference>
<dbReference type="Gene3D" id="3.90.105.10">
    <property type="entry name" value="Molybdopterin biosynthesis moea protein, domain 2"/>
    <property type="match status" value="1"/>
</dbReference>
<dbReference type="AlphaFoldDB" id="M0MWH7"/>
<dbReference type="PANTHER" id="PTHR10192">
    <property type="entry name" value="MOLYBDOPTERIN BIOSYNTHESIS PROTEIN"/>
    <property type="match status" value="1"/>
</dbReference>
<dbReference type="STRING" id="1227457.C451_19068"/>
<dbReference type="Pfam" id="PF03453">
    <property type="entry name" value="MoeA_N"/>
    <property type="match status" value="1"/>
</dbReference>
<name>M0MWH7_9EURY</name>
<sequence length="396" mass="41518">MARTDLARADAVEQLLDHRSRALDSLPGEPVSFDALAGRTLAEDVRAPTAVPPHDYATMDGFAIATDDESPAVVAEVFPEDEPPTLDEGEAARIATGAPLPIRTDAVLKVEDATVENEQVSGPQLAPGTNVSPRGGTARAGETLFEAGTRLAARHAALLRDVGIESVTVHERFSVGIVATGTEIHEGRQPDRDSDFLAGLIREWGHEPTIRESVPDDSGAVRRAIENAAATHDVVLTTGGTSVGSADHVATVLEAHDPLFESVRLQPGRPVLAAVVDDALVVGLPGKPLAAHTAAVLVARPFFTGQWRLPSVTAGLTSAVEIPDDEREYAVPVVLDGNEAIPLGHADSSLPIYDERFAPGLVSANTRTTTADGIVLAEHSLDAGQPVAVVPYRVLA</sequence>
<dbReference type="InterPro" id="IPR036688">
    <property type="entry name" value="MoeA_C_domain_IV_sf"/>
</dbReference>
<dbReference type="Gene3D" id="2.170.190.11">
    <property type="entry name" value="Molybdopterin biosynthesis moea protein, domain 3"/>
    <property type="match status" value="1"/>
</dbReference>
<dbReference type="PATRIC" id="fig|1227457.3.peg.3736"/>
<dbReference type="SMART" id="SM00852">
    <property type="entry name" value="MoCF_biosynth"/>
    <property type="match status" value="1"/>
</dbReference>
<dbReference type="GO" id="GO:0006777">
    <property type="term" value="P:Mo-molybdopterin cofactor biosynthetic process"/>
    <property type="evidence" value="ECO:0007669"/>
    <property type="project" value="TreeGrafter"/>
</dbReference>
<dbReference type="RefSeq" id="WP_007743042.1">
    <property type="nucleotide sequence ID" value="NZ_AOMF01000174.1"/>
</dbReference>
<feature type="domain" description="MoaB/Mog" evidence="2">
    <location>
        <begin position="176"/>
        <end position="305"/>
    </location>
</feature>
<dbReference type="GO" id="GO:0005737">
    <property type="term" value="C:cytoplasm"/>
    <property type="evidence" value="ECO:0007669"/>
    <property type="project" value="TreeGrafter"/>
</dbReference>
<dbReference type="InterPro" id="IPR038987">
    <property type="entry name" value="MoeA-like"/>
</dbReference>
<dbReference type="Pfam" id="PF00994">
    <property type="entry name" value="MoCF_biosynth"/>
    <property type="match status" value="1"/>
</dbReference>
<dbReference type="OrthoDB" id="31371at2157"/>
<evidence type="ECO:0000259" key="2">
    <source>
        <dbReference type="SMART" id="SM00852"/>
    </source>
</evidence>
<dbReference type="GO" id="GO:0061599">
    <property type="term" value="F:molybdopterin molybdotransferase activity"/>
    <property type="evidence" value="ECO:0007669"/>
    <property type="project" value="TreeGrafter"/>
</dbReference>
<dbReference type="CDD" id="cd00887">
    <property type="entry name" value="MoeA"/>
    <property type="match status" value="1"/>
</dbReference>
<dbReference type="SUPFAM" id="SSF53218">
    <property type="entry name" value="Molybdenum cofactor biosynthesis proteins"/>
    <property type="match status" value="1"/>
</dbReference>
<dbReference type="InterPro" id="IPR036425">
    <property type="entry name" value="MoaB/Mog-like_dom_sf"/>
</dbReference>
<dbReference type="eggNOG" id="arCOG00216">
    <property type="taxonomic scope" value="Archaea"/>
</dbReference>
<dbReference type="InterPro" id="IPR005110">
    <property type="entry name" value="MoeA_linker/N"/>
</dbReference>
<organism evidence="3 4">
    <name type="scientific">Halococcus thailandensis JCM 13552</name>
    <dbReference type="NCBI Taxonomy" id="1227457"/>
    <lineage>
        <taxon>Archaea</taxon>
        <taxon>Methanobacteriati</taxon>
        <taxon>Methanobacteriota</taxon>
        <taxon>Stenosarchaea group</taxon>
        <taxon>Halobacteria</taxon>
        <taxon>Halobacteriales</taxon>
        <taxon>Halococcaceae</taxon>
        <taxon>Halococcus</taxon>
    </lineage>
</organism>
<comment type="caution">
    <text evidence="3">The sequence shown here is derived from an EMBL/GenBank/DDBJ whole genome shotgun (WGS) entry which is preliminary data.</text>
</comment>
<dbReference type="SUPFAM" id="SSF63882">
    <property type="entry name" value="MoeA N-terminal region -like"/>
    <property type="match status" value="1"/>
</dbReference>
<dbReference type="Proteomes" id="UP000011680">
    <property type="component" value="Unassembled WGS sequence"/>
</dbReference>
<evidence type="ECO:0000256" key="1">
    <source>
        <dbReference type="SAM" id="MobiDB-lite"/>
    </source>
</evidence>
<proteinExistence type="predicted"/>
<dbReference type="InterPro" id="IPR036135">
    <property type="entry name" value="MoeA_linker/N_sf"/>
</dbReference>
<feature type="compositionally biased region" description="Polar residues" evidence="1">
    <location>
        <begin position="118"/>
        <end position="132"/>
    </location>
</feature>
<dbReference type="EMBL" id="AOMF01000174">
    <property type="protein sequence ID" value="EMA49668.1"/>
    <property type="molecule type" value="Genomic_DNA"/>
</dbReference>